<proteinExistence type="predicted"/>
<dbReference type="PANTHER" id="PTHR30619:SF1">
    <property type="entry name" value="RECOMBINATION PROTEIN 2"/>
    <property type="match status" value="1"/>
</dbReference>
<evidence type="ECO:0000313" key="1">
    <source>
        <dbReference type="EMBL" id="ATF93797.1"/>
    </source>
</evidence>
<dbReference type="InterPro" id="IPR036866">
    <property type="entry name" value="RibonucZ/Hydroxyglut_hydro"/>
</dbReference>
<dbReference type="Gene3D" id="3.60.15.10">
    <property type="entry name" value="Ribonuclease Z/Hydroxyacylglutathione hydrolase-like"/>
    <property type="match status" value="1"/>
</dbReference>
<dbReference type="EMBL" id="CP023525">
    <property type="protein sequence ID" value="ATF93797.1"/>
    <property type="molecule type" value="Genomic_DNA"/>
</dbReference>
<reference evidence="1 2" key="1">
    <citation type="submission" date="2017-09" db="EMBL/GenBank/DDBJ databases">
        <title>FDA dAtabase for Regulatory Grade micrObial Sequences (FDA-ARGOS): Supporting development and validation of Infectious Disease Dx tests.</title>
        <authorList>
            <person name="Minogue T."/>
            <person name="Wolcott M."/>
            <person name="Wasieloski L."/>
            <person name="Aguilar W."/>
            <person name="Moore D."/>
            <person name="Tallon L."/>
            <person name="Sadzewicz L."/>
            <person name="Ott S."/>
            <person name="Zhao X."/>
            <person name="Nagaraj S."/>
            <person name="Vavikolanu K."/>
            <person name="Aluvathingal J."/>
            <person name="Nadendla S."/>
            <person name="Sichtig H."/>
        </authorList>
    </citation>
    <scope>NUCLEOTIDE SEQUENCE [LARGE SCALE GENOMIC DNA]</scope>
    <source>
        <strain evidence="1 2">FDAARGOS_392</strain>
    </source>
</reference>
<dbReference type="RefSeq" id="WP_061279106.1">
    <property type="nucleotide sequence ID" value="NZ_CP023525.1"/>
</dbReference>
<accession>A0A291E162</accession>
<evidence type="ECO:0008006" key="3">
    <source>
        <dbReference type="Google" id="ProtNLM"/>
    </source>
</evidence>
<protein>
    <recommendedName>
        <fullName evidence="3">Metallo-beta-lactamase domain-containing protein</fullName>
    </recommendedName>
</protein>
<dbReference type="AlphaFoldDB" id="A0A291E162"/>
<organism evidence="1 2">
    <name type="scientific">Cedecea neteri</name>
    <dbReference type="NCBI Taxonomy" id="158822"/>
    <lineage>
        <taxon>Bacteria</taxon>
        <taxon>Pseudomonadati</taxon>
        <taxon>Pseudomonadota</taxon>
        <taxon>Gammaproteobacteria</taxon>
        <taxon>Enterobacterales</taxon>
        <taxon>Enterobacteriaceae</taxon>
        <taxon>Cedecea</taxon>
    </lineage>
</organism>
<dbReference type="SUPFAM" id="SSF56281">
    <property type="entry name" value="Metallo-hydrolase/oxidoreductase"/>
    <property type="match status" value="1"/>
</dbReference>
<gene>
    <name evidence="1" type="ORF">CO704_17655</name>
</gene>
<dbReference type="Proteomes" id="UP000217979">
    <property type="component" value="Chromosome"/>
</dbReference>
<evidence type="ECO:0000313" key="2">
    <source>
        <dbReference type="Proteomes" id="UP000217979"/>
    </source>
</evidence>
<dbReference type="PANTHER" id="PTHR30619">
    <property type="entry name" value="DNA INTERNALIZATION/COMPETENCE PROTEIN COMEC/REC2"/>
    <property type="match status" value="1"/>
</dbReference>
<sequence length="407" mass="46676">MNKDILSFVCCLDKEDITLDYMSEFQGVRLNSFNRDELNENSKAVSTFTIDIKGSEFYNRKSQKGNLYVQWHLKNFTTGDCYMLLKFKHSANGEGYYYKNYHSPEENKETQAFQVIKILSIAFVYPSNQLVNKNNLIQNFLNQNNTRHQNKIDRDMNGALYLNSYSVGQGMCSLIHNGTEGVLLDCGAGKPILKPNYKNLSTNQLINDLKVLSQVDMILSHLDSDHHRLLSWDSDLFGMISNIYIPSNTNDLFLKDKLTHQKIIACSLIKIKFTNGFMNSYRTRPASNSQEKNDNALVTHIRTGKEEVLVPGDYLYKYIWTDLCPNIANLTRCNYTYIIVPHHGDKESSKLILSPSNLIKPIAFFSAGTHDTWKHPSFESLDAHSTLLFINVVDNENEEIDKICFNL</sequence>
<dbReference type="InterPro" id="IPR052159">
    <property type="entry name" value="Competence_DNA_uptake"/>
</dbReference>
<name>A0A291E162_9ENTR</name>